<proteinExistence type="predicted"/>
<gene>
    <name evidence="2" type="ORF">F511_19376</name>
</gene>
<feature type="compositionally biased region" description="Polar residues" evidence="1">
    <location>
        <begin position="170"/>
        <end position="188"/>
    </location>
</feature>
<dbReference type="AlphaFoldDB" id="A0A2Z7BDJ2"/>
<sequence length="188" mass="20562">MAASYFVNSMQVDFESVIAMKHTGMVNMFKSLKDIGLKGFLEASGSVYEGAVVEFFANAKFFTRTITCFVAKWKLALTNFWSTVVAKALCAKSGSFDMVTSKKIDLMVAISAGLKVNCARVLFQKLVAMVNMPTKQPESGESRPWRVGEISPTKGVEQQIGQTYMKKNLNVGQTGETNRISGATASEK</sequence>
<evidence type="ECO:0000313" key="3">
    <source>
        <dbReference type="Proteomes" id="UP000250235"/>
    </source>
</evidence>
<evidence type="ECO:0000256" key="1">
    <source>
        <dbReference type="SAM" id="MobiDB-lite"/>
    </source>
</evidence>
<evidence type="ECO:0000313" key="2">
    <source>
        <dbReference type="EMBL" id="KZV32155.1"/>
    </source>
</evidence>
<keyword evidence="3" id="KW-1185">Reference proteome</keyword>
<dbReference type="EMBL" id="KV006922">
    <property type="protein sequence ID" value="KZV32155.1"/>
    <property type="molecule type" value="Genomic_DNA"/>
</dbReference>
<dbReference type="OrthoDB" id="1751168at2759"/>
<feature type="region of interest" description="Disordered" evidence="1">
    <location>
        <begin position="167"/>
        <end position="188"/>
    </location>
</feature>
<organism evidence="2 3">
    <name type="scientific">Dorcoceras hygrometricum</name>
    <dbReference type="NCBI Taxonomy" id="472368"/>
    <lineage>
        <taxon>Eukaryota</taxon>
        <taxon>Viridiplantae</taxon>
        <taxon>Streptophyta</taxon>
        <taxon>Embryophyta</taxon>
        <taxon>Tracheophyta</taxon>
        <taxon>Spermatophyta</taxon>
        <taxon>Magnoliopsida</taxon>
        <taxon>eudicotyledons</taxon>
        <taxon>Gunneridae</taxon>
        <taxon>Pentapetalae</taxon>
        <taxon>asterids</taxon>
        <taxon>lamiids</taxon>
        <taxon>Lamiales</taxon>
        <taxon>Gesneriaceae</taxon>
        <taxon>Didymocarpoideae</taxon>
        <taxon>Trichosporeae</taxon>
        <taxon>Loxocarpinae</taxon>
        <taxon>Dorcoceras</taxon>
    </lineage>
</organism>
<reference evidence="2 3" key="1">
    <citation type="journal article" date="2015" name="Proc. Natl. Acad. Sci. U.S.A.">
        <title>The resurrection genome of Boea hygrometrica: A blueprint for survival of dehydration.</title>
        <authorList>
            <person name="Xiao L."/>
            <person name="Yang G."/>
            <person name="Zhang L."/>
            <person name="Yang X."/>
            <person name="Zhao S."/>
            <person name="Ji Z."/>
            <person name="Zhou Q."/>
            <person name="Hu M."/>
            <person name="Wang Y."/>
            <person name="Chen M."/>
            <person name="Xu Y."/>
            <person name="Jin H."/>
            <person name="Xiao X."/>
            <person name="Hu G."/>
            <person name="Bao F."/>
            <person name="Hu Y."/>
            <person name="Wan P."/>
            <person name="Li L."/>
            <person name="Deng X."/>
            <person name="Kuang T."/>
            <person name="Xiang C."/>
            <person name="Zhu J.K."/>
            <person name="Oliver M.J."/>
            <person name="He Y."/>
        </authorList>
    </citation>
    <scope>NUCLEOTIDE SEQUENCE [LARGE SCALE GENOMIC DNA]</scope>
    <source>
        <strain evidence="3">cv. XS01</strain>
    </source>
</reference>
<dbReference type="Proteomes" id="UP000250235">
    <property type="component" value="Unassembled WGS sequence"/>
</dbReference>
<name>A0A2Z7BDJ2_9LAMI</name>
<accession>A0A2Z7BDJ2</accession>
<protein>
    <submittedName>
        <fullName evidence="2">Uncharacterized protein</fullName>
    </submittedName>
</protein>